<dbReference type="GeneID" id="22111610"/>
<organism evidence="2 3">
    <name type="scientific">Escherichia phage 121Q</name>
    <dbReference type="NCBI Taxonomy" id="1555202"/>
    <lineage>
        <taxon>Viruses</taxon>
        <taxon>Duplodnaviria</taxon>
        <taxon>Heunggongvirae</taxon>
        <taxon>Uroviricota</taxon>
        <taxon>Caudoviricetes</taxon>
        <taxon>Asteriusvirus</taxon>
        <taxon>Asteriusvirus av121Q</taxon>
    </lineage>
</organism>
<accession>A0A097EYI0</accession>
<name>A0A097EYI0_9CAUD</name>
<gene>
    <name evidence="2" type="primary">570</name>
    <name evidence="2" type="ORF">PBI_121Q_570</name>
</gene>
<dbReference type="Pfam" id="PF14301">
    <property type="entry name" value="DUF4376"/>
    <property type="match status" value="1"/>
</dbReference>
<evidence type="ECO:0000259" key="1">
    <source>
        <dbReference type="Pfam" id="PF14301"/>
    </source>
</evidence>
<dbReference type="RefSeq" id="YP_009102157.1">
    <property type="nucleotide sequence ID" value="NC_025447.1"/>
</dbReference>
<protein>
    <submittedName>
        <fullName evidence="2">Structural protein</fullName>
    </submittedName>
</protein>
<keyword evidence="3" id="KW-1185">Reference proteome</keyword>
<proteinExistence type="predicted"/>
<dbReference type="KEGG" id="vg:22111610"/>
<evidence type="ECO:0000313" key="3">
    <source>
        <dbReference type="Proteomes" id="UP000029889"/>
    </source>
</evidence>
<evidence type="ECO:0000313" key="2">
    <source>
        <dbReference type="EMBL" id="AIT14460.1"/>
    </source>
</evidence>
<dbReference type="InterPro" id="IPR025484">
    <property type="entry name" value="DUF4376"/>
</dbReference>
<reference evidence="2 3" key="1">
    <citation type="submission" date="2014-09" db="EMBL/GenBank/DDBJ databases">
        <authorList>
            <person name="Lapin J.S."/>
            <person name="Pope W.H."/>
            <person name="Hua J."/>
            <person name="Ford M.E."/>
            <person name="Conway J.F."/>
            <person name="Hatfull G.F."/>
            <person name="Hendrix R.W."/>
        </authorList>
    </citation>
    <scope>NUCLEOTIDE SEQUENCE [LARGE SCALE GENOMIC DNA]</scope>
</reference>
<dbReference type="Proteomes" id="UP000029889">
    <property type="component" value="Segment"/>
</dbReference>
<feature type="domain" description="DUF4376" evidence="1">
    <location>
        <begin position="135"/>
        <end position="236"/>
    </location>
</feature>
<dbReference type="EMBL" id="KM507819">
    <property type="protein sequence ID" value="AIT14460.1"/>
    <property type="molecule type" value="Genomic_DNA"/>
</dbReference>
<sequence>MFTYVKGNSKENYELGNIISNPIGVKGLKERPGATPEDPQTYRYLYSDIRTLYGISSKDGSPVEPNDAVRKEEGFWWLVYKNVGNVNAIEQPLEFIKLKDENQPIVEFLEDATEEYKALTVLKTYHYIDMPIADVKVDLKARTISERTNRMNSGYMFNGHRYSTDMSGRQMLLNYYTQVTSGSESVSIFLDDAIVKLSATEMTQLYTGAFAMIEQLFTECDNQCAAIDAVDDLDPDAIYKAQQAATWVYEGVDIPERIR</sequence>